<evidence type="ECO:0000313" key="10">
    <source>
        <dbReference type="EMBL" id="TXB65518.1"/>
    </source>
</evidence>
<evidence type="ECO:0000256" key="5">
    <source>
        <dbReference type="ARBA" id="ARBA00022989"/>
    </source>
</evidence>
<evidence type="ECO:0000256" key="6">
    <source>
        <dbReference type="ARBA" id="ARBA00023136"/>
    </source>
</evidence>
<keyword evidence="2" id="KW-1003">Cell membrane</keyword>
<reference evidence="10 11" key="1">
    <citation type="submission" date="2019-08" db="EMBL/GenBank/DDBJ databases">
        <title>Genome of Vicingus serpentipes NCIMB 15042.</title>
        <authorList>
            <person name="Bowman J.P."/>
        </authorList>
    </citation>
    <scope>NUCLEOTIDE SEQUENCE [LARGE SCALE GENOMIC DNA]</scope>
    <source>
        <strain evidence="10 11">NCIMB 15042</strain>
    </source>
</reference>
<dbReference type="CDD" id="cd06259">
    <property type="entry name" value="YdcF-like"/>
    <property type="match status" value="1"/>
</dbReference>
<sequence length="210" mass="23989">MLNKWTISISIVLIGFVLFSNILIANYATEKIFSKEQDTPEKPVALLLGTSRYTVRGNTNLYFKYRIEATTSLYKSGKIKHIIVSGDNSLSSYNEPREMRKALIANGIPDSSITLDFAGFRTLDSVVRCKEVFGQDNFIIISQRFHLERALYIAKKFNIHAIGFAAQDPPEKYSFKTNVREYFARTKAIIDLYILNTQPKFLGEKEIINL</sequence>
<feature type="domain" description="DUF218" evidence="9">
    <location>
        <begin position="59"/>
        <end position="174"/>
    </location>
</feature>
<evidence type="ECO:0000256" key="3">
    <source>
        <dbReference type="ARBA" id="ARBA00022519"/>
    </source>
</evidence>
<dbReference type="AlphaFoldDB" id="A0A5C6RTA7"/>
<organism evidence="10 11">
    <name type="scientific">Vicingus serpentipes</name>
    <dbReference type="NCBI Taxonomy" id="1926625"/>
    <lineage>
        <taxon>Bacteria</taxon>
        <taxon>Pseudomonadati</taxon>
        <taxon>Bacteroidota</taxon>
        <taxon>Flavobacteriia</taxon>
        <taxon>Flavobacteriales</taxon>
        <taxon>Vicingaceae</taxon>
        <taxon>Vicingus</taxon>
    </lineage>
</organism>
<keyword evidence="6 8" id="KW-0472">Membrane</keyword>
<name>A0A5C6RTA7_9FLAO</name>
<proteinExistence type="predicted"/>
<evidence type="ECO:0000256" key="7">
    <source>
        <dbReference type="ARBA" id="ARBA00037355"/>
    </source>
</evidence>
<dbReference type="Pfam" id="PF02698">
    <property type="entry name" value="DUF218"/>
    <property type="match status" value="1"/>
</dbReference>
<evidence type="ECO:0000256" key="8">
    <source>
        <dbReference type="SAM" id="Phobius"/>
    </source>
</evidence>
<evidence type="ECO:0000256" key="4">
    <source>
        <dbReference type="ARBA" id="ARBA00022692"/>
    </source>
</evidence>
<keyword evidence="4 8" id="KW-0812">Transmembrane</keyword>
<gene>
    <name evidence="10" type="ORF">FRY74_07910</name>
</gene>
<dbReference type="OrthoDB" id="9782395at2"/>
<keyword evidence="11" id="KW-1185">Reference proteome</keyword>
<comment type="function">
    <text evidence="7">Participates in the barrier function of the cell envelope.</text>
</comment>
<dbReference type="EMBL" id="VOOS01000003">
    <property type="protein sequence ID" value="TXB65518.1"/>
    <property type="molecule type" value="Genomic_DNA"/>
</dbReference>
<feature type="transmembrane region" description="Helical" evidence="8">
    <location>
        <begin position="6"/>
        <end position="28"/>
    </location>
</feature>
<evidence type="ECO:0000313" key="11">
    <source>
        <dbReference type="Proteomes" id="UP000321721"/>
    </source>
</evidence>
<evidence type="ECO:0000256" key="2">
    <source>
        <dbReference type="ARBA" id="ARBA00022475"/>
    </source>
</evidence>
<dbReference type="GO" id="GO:0005886">
    <property type="term" value="C:plasma membrane"/>
    <property type="evidence" value="ECO:0007669"/>
    <property type="project" value="UniProtKB-SubCell"/>
</dbReference>
<comment type="caution">
    <text evidence="10">The sequence shown here is derived from an EMBL/GenBank/DDBJ whole genome shotgun (WGS) entry which is preliminary data.</text>
</comment>
<dbReference type="PANTHER" id="PTHR30336:SF0">
    <property type="entry name" value="PROTEIN SANA"/>
    <property type="match status" value="1"/>
</dbReference>
<comment type="subcellular location">
    <subcellularLocation>
        <location evidence="1">Cell inner membrane</location>
        <topology evidence="1">Single-pass membrane protein</topology>
    </subcellularLocation>
</comment>
<dbReference type="InterPro" id="IPR003848">
    <property type="entry name" value="DUF218"/>
</dbReference>
<accession>A0A5C6RTA7</accession>
<dbReference type="InterPro" id="IPR051599">
    <property type="entry name" value="Cell_Envelope_Assoc"/>
</dbReference>
<dbReference type="Proteomes" id="UP000321721">
    <property type="component" value="Unassembled WGS sequence"/>
</dbReference>
<evidence type="ECO:0000256" key="1">
    <source>
        <dbReference type="ARBA" id="ARBA00004377"/>
    </source>
</evidence>
<protein>
    <recommendedName>
        <fullName evidence="9">DUF218 domain-containing protein</fullName>
    </recommendedName>
</protein>
<dbReference type="PANTHER" id="PTHR30336">
    <property type="entry name" value="INNER MEMBRANE PROTEIN, PROBABLE PERMEASE"/>
    <property type="match status" value="1"/>
</dbReference>
<keyword evidence="3" id="KW-0997">Cell inner membrane</keyword>
<evidence type="ECO:0000259" key="9">
    <source>
        <dbReference type="Pfam" id="PF02698"/>
    </source>
</evidence>
<keyword evidence="5 8" id="KW-1133">Transmembrane helix</keyword>